<evidence type="ECO:0000313" key="2">
    <source>
        <dbReference type="Proteomes" id="UP000294360"/>
    </source>
</evidence>
<name>A0A4U8YUQ0_METTU</name>
<gene>
    <name evidence="1" type="ORF">MTUNDRAET4_0128</name>
</gene>
<dbReference type="KEGG" id="mtun:MTUNDRAET4_0128"/>
<dbReference type="Proteomes" id="UP000294360">
    <property type="component" value="Chromosome"/>
</dbReference>
<dbReference type="EMBL" id="LR536450">
    <property type="protein sequence ID" value="VFU07021.1"/>
    <property type="molecule type" value="Genomic_DNA"/>
</dbReference>
<accession>A0A4U8YUQ0</accession>
<organism evidence="1 2">
    <name type="scientific">Methylocella tundrae</name>
    <dbReference type="NCBI Taxonomy" id="227605"/>
    <lineage>
        <taxon>Bacteria</taxon>
        <taxon>Pseudomonadati</taxon>
        <taxon>Pseudomonadota</taxon>
        <taxon>Alphaproteobacteria</taxon>
        <taxon>Hyphomicrobiales</taxon>
        <taxon>Beijerinckiaceae</taxon>
        <taxon>Methylocella</taxon>
    </lineage>
</organism>
<dbReference type="AlphaFoldDB" id="A0A4U8YUQ0"/>
<proteinExistence type="predicted"/>
<sequence>MQNLWTKSLKLDKSSYASLWR</sequence>
<protein>
    <submittedName>
        <fullName evidence="1">Uncharacterized protein</fullName>
    </submittedName>
</protein>
<evidence type="ECO:0000313" key="1">
    <source>
        <dbReference type="EMBL" id="VFU07021.1"/>
    </source>
</evidence>
<reference evidence="1 2" key="1">
    <citation type="submission" date="2019-03" db="EMBL/GenBank/DDBJ databases">
        <authorList>
            <person name="Kox A.R. M."/>
        </authorList>
    </citation>
    <scope>NUCLEOTIDE SEQUENCE [LARGE SCALE GENOMIC DNA]</scope>
    <source>
        <strain evidence="1">MTUNDRAET4 annotated genome</strain>
    </source>
</reference>